<keyword evidence="2" id="KW-0217">Developmental protein</keyword>
<evidence type="ECO:0000313" key="10">
    <source>
        <dbReference type="EMBL" id="CAL1268555.1"/>
    </source>
</evidence>
<gene>
    <name evidence="10" type="ORF">LARSCL_LOCUS4231</name>
</gene>
<name>A0AAV1ZDL4_9ARAC</name>
<dbReference type="InterPro" id="IPR009057">
    <property type="entry name" value="Homeodomain-like_sf"/>
</dbReference>
<proteinExistence type="inferred from homology"/>
<evidence type="ECO:0000256" key="4">
    <source>
        <dbReference type="ARBA" id="ARBA00023155"/>
    </source>
</evidence>
<feature type="DNA-binding region" description="Homeobox" evidence="7">
    <location>
        <begin position="195"/>
        <end position="254"/>
    </location>
</feature>
<dbReference type="GO" id="GO:0000981">
    <property type="term" value="F:DNA-binding transcription factor activity, RNA polymerase II-specific"/>
    <property type="evidence" value="ECO:0007669"/>
    <property type="project" value="InterPro"/>
</dbReference>
<comment type="subcellular location">
    <subcellularLocation>
        <location evidence="1 7 8">Nucleus</location>
    </subcellularLocation>
</comment>
<dbReference type="GO" id="GO:0048598">
    <property type="term" value="P:embryonic morphogenesis"/>
    <property type="evidence" value="ECO:0007669"/>
    <property type="project" value="TreeGrafter"/>
</dbReference>
<dbReference type="GO" id="GO:0000977">
    <property type="term" value="F:RNA polymerase II transcription regulatory region sequence-specific DNA binding"/>
    <property type="evidence" value="ECO:0007669"/>
    <property type="project" value="TreeGrafter"/>
</dbReference>
<dbReference type="PROSITE" id="PS00027">
    <property type="entry name" value="HOMEOBOX_1"/>
    <property type="match status" value="1"/>
</dbReference>
<keyword evidence="5 7" id="KW-0539">Nucleus</keyword>
<evidence type="ECO:0000256" key="1">
    <source>
        <dbReference type="ARBA" id="ARBA00004123"/>
    </source>
</evidence>
<dbReference type="Gene3D" id="1.10.10.60">
    <property type="entry name" value="Homeodomain-like"/>
    <property type="match status" value="1"/>
</dbReference>
<dbReference type="EMBL" id="CAXIEN010000034">
    <property type="protein sequence ID" value="CAL1268555.1"/>
    <property type="molecule type" value="Genomic_DNA"/>
</dbReference>
<dbReference type="Proteomes" id="UP001497382">
    <property type="component" value="Unassembled WGS sequence"/>
</dbReference>
<evidence type="ECO:0000259" key="9">
    <source>
        <dbReference type="PROSITE" id="PS50071"/>
    </source>
</evidence>
<dbReference type="InterPro" id="IPR001356">
    <property type="entry name" value="HD"/>
</dbReference>
<dbReference type="InterPro" id="IPR050674">
    <property type="entry name" value="Msh_Homeobox_Regulators"/>
</dbReference>
<evidence type="ECO:0000256" key="5">
    <source>
        <dbReference type="ARBA" id="ARBA00023242"/>
    </source>
</evidence>
<accession>A0AAV1ZDL4</accession>
<dbReference type="SMART" id="SM00389">
    <property type="entry name" value="HOX"/>
    <property type="match status" value="1"/>
</dbReference>
<evidence type="ECO:0000313" key="11">
    <source>
        <dbReference type="Proteomes" id="UP001497382"/>
    </source>
</evidence>
<evidence type="ECO:0000256" key="7">
    <source>
        <dbReference type="PROSITE-ProRule" id="PRU00108"/>
    </source>
</evidence>
<keyword evidence="11" id="KW-1185">Reference proteome</keyword>
<dbReference type="PANTHER" id="PTHR24338:SF0">
    <property type="entry name" value="MUSCLE SEGMENTATION HOMEOBOX"/>
    <property type="match status" value="1"/>
</dbReference>
<dbReference type="InterPro" id="IPR017970">
    <property type="entry name" value="Homeobox_CS"/>
</dbReference>
<evidence type="ECO:0000256" key="2">
    <source>
        <dbReference type="ARBA" id="ARBA00022473"/>
    </source>
</evidence>
<evidence type="ECO:0000256" key="8">
    <source>
        <dbReference type="RuleBase" id="RU000682"/>
    </source>
</evidence>
<keyword evidence="4 7" id="KW-0371">Homeobox</keyword>
<dbReference type="SUPFAM" id="SSF46689">
    <property type="entry name" value="Homeodomain-like"/>
    <property type="match status" value="1"/>
</dbReference>
<sequence length="296" mass="34420">MLFRNMEENIFDSVVKNETEPGRSKKQEPNSFSISHLLSIPSSKIESSKQKLSFPIFQSKKQFLQNVSDFDIRASSVDNKIHLSMSSKLGSHDPAKKDEKPSLELGFLNDCVFQGNVRQLNRYLPENSKVRDNFYPYQLNPAQLNSLVYLCETSQTLPHGFMPVLPCGLEQRICKERSTVSSNFQRVRLRHHKKNRKPRTPFTAEQLLKLENKFRSKQYLSIAERAELSSFLQLSETQVKIWFQNRRAKDKRLREAELERLQLANRMVLSCTSAPKLFFHNHFICPSNTFSFRNGS</sequence>
<reference evidence="10 11" key="1">
    <citation type="submission" date="2024-04" db="EMBL/GenBank/DDBJ databases">
        <authorList>
            <person name="Rising A."/>
            <person name="Reimegard J."/>
            <person name="Sonavane S."/>
            <person name="Akerstrom W."/>
            <person name="Nylinder S."/>
            <person name="Hedman E."/>
            <person name="Kallberg Y."/>
        </authorList>
    </citation>
    <scope>NUCLEOTIDE SEQUENCE [LARGE SCALE GENOMIC DNA]</scope>
</reference>
<dbReference type="PROSITE" id="PS50071">
    <property type="entry name" value="HOMEOBOX_2"/>
    <property type="match status" value="1"/>
</dbReference>
<feature type="domain" description="Homeobox" evidence="9">
    <location>
        <begin position="193"/>
        <end position="253"/>
    </location>
</feature>
<comment type="caution">
    <text evidence="10">The sequence shown here is derived from an EMBL/GenBank/DDBJ whole genome shotgun (WGS) entry which is preliminary data.</text>
</comment>
<evidence type="ECO:0000256" key="6">
    <source>
        <dbReference type="ARBA" id="ARBA00038425"/>
    </source>
</evidence>
<dbReference type="GO" id="GO:0005634">
    <property type="term" value="C:nucleus"/>
    <property type="evidence" value="ECO:0007669"/>
    <property type="project" value="UniProtKB-SubCell"/>
</dbReference>
<organism evidence="10 11">
    <name type="scientific">Larinioides sclopetarius</name>
    <dbReference type="NCBI Taxonomy" id="280406"/>
    <lineage>
        <taxon>Eukaryota</taxon>
        <taxon>Metazoa</taxon>
        <taxon>Ecdysozoa</taxon>
        <taxon>Arthropoda</taxon>
        <taxon>Chelicerata</taxon>
        <taxon>Arachnida</taxon>
        <taxon>Araneae</taxon>
        <taxon>Araneomorphae</taxon>
        <taxon>Entelegynae</taxon>
        <taxon>Araneoidea</taxon>
        <taxon>Araneidae</taxon>
        <taxon>Larinioides</taxon>
    </lineage>
</organism>
<comment type="similarity">
    <text evidence="6">Belongs to the Msh homeobox family.</text>
</comment>
<dbReference type="Pfam" id="PF00046">
    <property type="entry name" value="Homeodomain"/>
    <property type="match status" value="1"/>
</dbReference>
<dbReference type="PRINTS" id="PR00024">
    <property type="entry name" value="HOMEOBOX"/>
</dbReference>
<evidence type="ECO:0000256" key="3">
    <source>
        <dbReference type="ARBA" id="ARBA00023125"/>
    </source>
</evidence>
<dbReference type="PANTHER" id="PTHR24338">
    <property type="entry name" value="HOMEOBOX PROTEIN MSX"/>
    <property type="match status" value="1"/>
</dbReference>
<keyword evidence="3 7" id="KW-0238">DNA-binding</keyword>
<protein>
    <recommendedName>
        <fullName evidence="9">Homeobox domain-containing protein</fullName>
    </recommendedName>
</protein>
<dbReference type="CDD" id="cd00086">
    <property type="entry name" value="homeodomain"/>
    <property type="match status" value="1"/>
</dbReference>
<dbReference type="AlphaFoldDB" id="A0AAV1ZDL4"/>
<dbReference type="InterPro" id="IPR020479">
    <property type="entry name" value="HD_metazoa"/>
</dbReference>